<feature type="domain" description="NOT2/NOT3/NOT5 C-terminal" evidence="17">
    <location>
        <begin position="939"/>
        <end position="1007"/>
    </location>
</feature>
<dbReference type="FunFam" id="3.30.710.10:FF:000258">
    <property type="entry name" value="Protein CBR-KVS-3"/>
    <property type="match status" value="1"/>
</dbReference>
<dbReference type="InterPro" id="IPR003968">
    <property type="entry name" value="K_chnl_volt-dep_Kv"/>
</dbReference>
<evidence type="ECO:0000256" key="6">
    <source>
        <dbReference type="ARBA" id="ARBA00022826"/>
    </source>
</evidence>
<evidence type="ECO:0000313" key="19">
    <source>
        <dbReference type="Proteomes" id="UP000827892"/>
    </source>
</evidence>
<keyword evidence="6" id="KW-0631">Potassium channel</keyword>
<dbReference type="PRINTS" id="PR01491">
    <property type="entry name" value="KVCHANNEL"/>
</dbReference>
<dbReference type="Pfam" id="PF04153">
    <property type="entry name" value="NOT2_3_5_C"/>
    <property type="match status" value="1"/>
</dbReference>
<sequence length="1206" mass="134671">MNEEVPLIESTVSETVPNGSVSRIPDIVFVNVGGRKARLNSDIITRRLATSRLAVFCEKSHVERLTDCDAYFESTSEYYFERSPIIFEYVIDFYVTGKLHRPMDICPIRLRYELDYWRIPTPFMSPCCILEENNNIAGKLSTEKAFVDSSLPSSCFDKVVLGPQRLKLYRLMENPRSSSGAKVFSVGSAVFVLLSLLGLILSSMPELQDENKEPHYLLHYLELLCMVYFTFEYLARLLVNPKKAEFIRSPLNVIDLLTVLPFMIEAFNELQWMKEFRGAMLVVRVMRLARVARIFKLARYSTGLRAFGETMKKSAAELSMLGMFLVTGIMLFSTAIYFFERDEPNSKFYSIPAACWWCVITMTTVGYGDLVPITAGGKVVAALASVCGIIVLAFPISMIIDKFAESTGGWSGGEGDEEQGHQLAMHRSVHPLNGVTAAQPVKKKSKRYKLLKVSLSNKFLHIVVKHIAWCRDVNQIIHRNERGTREWSGVEVEHQGPPHWKSGRAHSVHSAETSLAKSGKSDSTDSSPASLQSSSPSVHKKGGAKVARSSSNWRGSRGGGTSGRSAIMDSKFMITSEDFPALPGVPGMRNSHGGTSHSTPSKYQKREREKDTGKHFNGDLAVADDSGISSSRGATPTEVVGNGRVTSRISKGDFDGKKKSSCGPLSVDSGKRKNGSPVKERPPRGSLKHSRFAQNQAVVVSSPKKKTIHANAANTAPSFMKLSKIGQKVPERRGGPRVHNHSPQSATSAENDKENNTPKKDTNHIVPSAPKIEQNVDILSEISREELKELPKDVDVVPDRPMKKMSAGNLANVANVPPYCIFHPSDVPKIILGPNGEMTNIPSTMLTDQFGMAAMLPILDIVKNRSVHANVASLTEEELREKVTNENIEMTSIGFDLNELGVPMKTQEPNPKKIWESFSGPFGTQPLLPTSMGLTYNQVPSVYYTGRTLQANFDMLLNIPEKFGVHELFYIFYNLPKEVWQLNAARELQYRGWRYNIKEKLWVLKKLGDREEFTPTPPQSAFTPSRPNQEDVMVGVFEIYDAEKARICSAELVLCRSDFEVPAWEQKVPDNYQRMLATVFSKEALWGPREDRKNFGFMQGISGIFPNMRVKGAANLTISKPTQPSERRLLSFVDSPDVTSNFESPFGSVQQPTTEDMHRQQQMYALLVQKMQMQSLQNQQQQLHQHLNMSNQPSTSSMSASNYFPN</sequence>
<dbReference type="GO" id="GO:0051260">
    <property type="term" value="P:protein homooligomerization"/>
    <property type="evidence" value="ECO:0007669"/>
    <property type="project" value="InterPro"/>
</dbReference>
<protein>
    <submittedName>
        <fullName evidence="18">Uncharacterized protein</fullName>
    </submittedName>
</protein>
<feature type="transmembrane region" description="Helical" evidence="14">
    <location>
        <begin position="183"/>
        <end position="204"/>
    </location>
</feature>
<dbReference type="PANTHER" id="PTHR11537">
    <property type="entry name" value="VOLTAGE-GATED POTASSIUM CHANNEL"/>
    <property type="match status" value="1"/>
</dbReference>
<dbReference type="SUPFAM" id="SSF54695">
    <property type="entry name" value="POZ domain"/>
    <property type="match status" value="1"/>
</dbReference>
<dbReference type="AlphaFoldDB" id="A0AAE9AAD9"/>
<evidence type="ECO:0000313" key="18">
    <source>
        <dbReference type="EMBL" id="ULT90746.1"/>
    </source>
</evidence>
<feature type="transmembrane region" description="Helical" evidence="14">
    <location>
        <begin position="216"/>
        <end position="234"/>
    </location>
</feature>
<dbReference type="EMBL" id="CP090895">
    <property type="protein sequence ID" value="ULT90746.1"/>
    <property type="molecule type" value="Genomic_DNA"/>
</dbReference>
<evidence type="ECO:0000259" key="15">
    <source>
        <dbReference type="Pfam" id="PF00520"/>
    </source>
</evidence>
<evidence type="ECO:0000256" key="7">
    <source>
        <dbReference type="ARBA" id="ARBA00022882"/>
    </source>
</evidence>
<feature type="compositionally biased region" description="Basic and acidic residues" evidence="13">
    <location>
        <begin position="604"/>
        <end position="617"/>
    </location>
</feature>
<dbReference type="CDD" id="cd18317">
    <property type="entry name" value="BTB_POZ_Kv"/>
    <property type="match status" value="1"/>
</dbReference>
<keyword evidence="5 14" id="KW-0812">Transmembrane</keyword>
<dbReference type="GO" id="GO:2000036">
    <property type="term" value="P:regulation of stem cell population maintenance"/>
    <property type="evidence" value="ECO:0007669"/>
    <property type="project" value="UniProtKB-ARBA"/>
</dbReference>
<dbReference type="Gene3D" id="3.30.710.10">
    <property type="entry name" value="Potassium Channel Kv1.1, Chain A"/>
    <property type="match status" value="1"/>
</dbReference>
<evidence type="ECO:0000256" key="9">
    <source>
        <dbReference type="ARBA" id="ARBA00022989"/>
    </source>
</evidence>
<reference evidence="18 19" key="1">
    <citation type="submission" date="2022-02" db="EMBL/GenBank/DDBJ databases">
        <title>Chromosome-level reference genomes for two strains of Caenorhabditis briggsae: an improved platform for comparative genomics.</title>
        <authorList>
            <person name="Stevens L."/>
            <person name="Andersen E.C."/>
        </authorList>
    </citation>
    <scope>NUCLEOTIDE SEQUENCE [LARGE SCALE GENOMIC DNA]</scope>
    <source>
        <strain evidence="18">QX1410_ONT</strain>
        <tissue evidence="18">Whole-organism</tissue>
    </source>
</reference>
<evidence type="ECO:0000259" key="17">
    <source>
        <dbReference type="Pfam" id="PF04153"/>
    </source>
</evidence>
<feature type="compositionally biased region" description="Polar residues" evidence="13">
    <location>
        <begin position="592"/>
        <end position="602"/>
    </location>
</feature>
<keyword evidence="12" id="KW-0407">Ion channel</keyword>
<feature type="transmembrane region" description="Helical" evidence="14">
    <location>
        <begin position="351"/>
        <end position="368"/>
    </location>
</feature>
<keyword evidence="10" id="KW-0406">Ion transport</keyword>
<dbReference type="Gene3D" id="2.30.30.1020">
    <property type="entry name" value="CCR4-NOT complex subunit 2/3/5, C-terminal domain"/>
    <property type="match status" value="1"/>
</dbReference>
<feature type="compositionally biased region" description="Polar residues" evidence="13">
    <location>
        <begin position="1193"/>
        <end position="1206"/>
    </location>
</feature>
<dbReference type="FunFam" id="1.10.287.70:FF:000005">
    <property type="entry name" value="potassium voltage-gated channel subfamily G member 1"/>
    <property type="match status" value="1"/>
</dbReference>
<dbReference type="InterPro" id="IPR007282">
    <property type="entry name" value="NOT2/3/5_C"/>
</dbReference>
<name>A0AAE9AAD9_CAEBR</name>
<dbReference type="InterPro" id="IPR038635">
    <property type="entry name" value="CCR4-NOT_su2/3/5_C_sf"/>
</dbReference>
<evidence type="ECO:0000256" key="4">
    <source>
        <dbReference type="ARBA" id="ARBA00022538"/>
    </source>
</evidence>
<feature type="compositionally biased region" description="Low complexity" evidence="13">
    <location>
        <begin position="524"/>
        <end position="537"/>
    </location>
</feature>
<feature type="region of interest" description="Disordered" evidence="13">
    <location>
        <begin position="578"/>
        <end position="770"/>
    </location>
</feature>
<dbReference type="Proteomes" id="UP000827892">
    <property type="component" value="Chromosome V"/>
</dbReference>
<dbReference type="FunFam" id="2.30.30.1020:FF:000027">
    <property type="entry name" value="Protein CBR-TAG-153"/>
    <property type="match status" value="1"/>
</dbReference>
<dbReference type="Gene3D" id="1.20.120.350">
    <property type="entry name" value="Voltage-gated potassium channels. Chain C"/>
    <property type="match status" value="1"/>
</dbReference>
<evidence type="ECO:0000256" key="13">
    <source>
        <dbReference type="SAM" id="MobiDB-lite"/>
    </source>
</evidence>
<keyword evidence="9 14" id="KW-1133">Transmembrane helix</keyword>
<dbReference type="GO" id="GO:0005249">
    <property type="term" value="F:voltage-gated potassium channel activity"/>
    <property type="evidence" value="ECO:0007669"/>
    <property type="project" value="InterPro"/>
</dbReference>
<keyword evidence="8" id="KW-0630">Potassium</keyword>
<evidence type="ECO:0000256" key="14">
    <source>
        <dbReference type="SAM" id="Phobius"/>
    </source>
</evidence>
<feature type="domain" description="Ion transport" evidence="15">
    <location>
        <begin position="182"/>
        <end position="407"/>
    </location>
</feature>
<dbReference type="SUPFAM" id="SSF81324">
    <property type="entry name" value="Voltage-gated potassium channels"/>
    <property type="match status" value="1"/>
</dbReference>
<feature type="domain" description="Potassium channel tetramerisation-type BTB" evidence="16">
    <location>
        <begin position="28"/>
        <end position="127"/>
    </location>
</feature>
<evidence type="ECO:0000256" key="8">
    <source>
        <dbReference type="ARBA" id="ARBA00022958"/>
    </source>
</evidence>
<evidence type="ECO:0000256" key="2">
    <source>
        <dbReference type="ARBA" id="ARBA00022448"/>
    </source>
</evidence>
<feature type="compositionally biased region" description="Low complexity" evidence="13">
    <location>
        <begin position="1177"/>
        <end position="1192"/>
    </location>
</feature>
<feature type="transmembrane region" description="Helical" evidence="14">
    <location>
        <begin position="380"/>
        <end position="400"/>
    </location>
</feature>
<feature type="compositionally biased region" description="Basic and acidic residues" evidence="13">
    <location>
        <begin position="750"/>
        <end position="763"/>
    </location>
</feature>
<feature type="transmembrane region" description="Helical" evidence="14">
    <location>
        <begin position="316"/>
        <end position="339"/>
    </location>
</feature>
<dbReference type="Pfam" id="PF02214">
    <property type="entry name" value="BTB_2"/>
    <property type="match status" value="1"/>
</dbReference>
<dbReference type="InterPro" id="IPR011333">
    <property type="entry name" value="SKP1/BTB/POZ_sf"/>
</dbReference>
<accession>A0AAE9AAD9</accession>
<dbReference type="InterPro" id="IPR003131">
    <property type="entry name" value="T1-type_BTB"/>
</dbReference>
<dbReference type="Gene3D" id="1.10.287.70">
    <property type="match status" value="1"/>
</dbReference>
<organism evidence="18 19">
    <name type="scientific">Caenorhabditis briggsae</name>
    <dbReference type="NCBI Taxonomy" id="6238"/>
    <lineage>
        <taxon>Eukaryota</taxon>
        <taxon>Metazoa</taxon>
        <taxon>Ecdysozoa</taxon>
        <taxon>Nematoda</taxon>
        <taxon>Chromadorea</taxon>
        <taxon>Rhabditida</taxon>
        <taxon>Rhabditina</taxon>
        <taxon>Rhabditomorpha</taxon>
        <taxon>Rhabditoidea</taxon>
        <taxon>Rhabditidae</taxon>
        <taxon>Peloderinae</taxon>
        <taxon>Caenorhabditis</taxon>
    </lineage>
</organism>
<dbReference type="PRINTS" id="PR00169">
    <property type="entry name" value="KCHANNEL"/>
</dbReference>
<comment type="subcellular location">
    <subcellularLocation>
        <location evidence="1">Cell membrane</location>
        <topology evidence="1">Multi-pass membrane protein</topology>
    </subcellularLocation>
</comment>
<evidence type="ECO:0000256" key="5">
    <source>
        <dbReference type="ARBA" id="ARBA00022692"/>
    </source>
</evidence>
<proteinExistence type="predicted"/>
<evidence type="ECO:0000256" key="10">
    <source>
        <dbReference type="ARBA" id="ARBA00023065"/>
    </source>
</evidence>
<dbReference type="InterPro" id="IPR005821">
    <property type="entry name" value="Ion_trans_dom"/>
</dbReference>
<dbReference type="Pfam" id="PF00520">
    <property type="entry name" value="Ion_trans"/>
    <property type="match status" value="1"/>
</dbReference>
<feature type="region of interest" description="Disordered" evidence="13">
    <location>
        <begin position="1177"/>
        <end position="1206"/>
    </location>
</feature>
<evidence type="ECO:0000256" key="11">
    <source>
        <dbReference type="ARBA" id="ARBA00023136"/>
    </source>
</evidence>
<feature type="region of interest" description="Disordered" evidence="13">
    <location>
        <begin position="485"/>
        <end position="566"/>
    </location>
</feature>
<keyword evidence="3" id="KW-1003">Cell membrane</keyword>
<dbReference type="PRINTS" id="PR01494">
    <property type="entry name" value="KV9CHANNEL"/>
</dbReference>
<keyword evidence="4" id="KW-0633">Potassium transport</keyword>
<keyword evidence="11 14" id="KW-0472">Membrane</keyword>
<gene>
    <name evidence="18" type="ORF">L3Y34_008811</name>
</gene>
<keyword evidence="2" id="KW-0813">Transport</keyword>
<keyword evidence="7" id="KW-0851">Voltage-gated channel</keyword>
<evidence type="ECO:0000256" key="1">
    <source>
        <dbReference type="ARBA" id="ARBA00004651"/>
    </source>
</evidence>
<dbReference type="InterPro" id="IPR027359">
    <property type="entry name" value="Volt_channel_dom_sf"/>
</dbReference>
<evidence type="ECO:0000256" key="3">
    <source>
        <dbReference type="ARBA" id="ARBA00022475"/>
    </source>
</evidence>
<dbReference type="PANTHER" id="PTHR11537:SF271">
    <property type="entry name" value="BTB DOMAIN-CONTAINING PROTEIN"/>
    <property type="match status" value="1"/>
</dbReference>
<dbReference type="GO" id="GO:0008076">
    <property type="term" value="C:voltage-gated potassium channel complex"/>
    <property type="evidence" value="ECO:0007669"/>
    <property type="project" value="InterPro"/>
</dbReference>
<evidence type="ECO:0000256" key="12">
    <source>
        <dbReference type="ARBA" id="ARBA00023303"/>
    </source>
</evidence>
<dbReference type="GO" id="GO:0006355">
    <property type="term" value="P:regulation of DNA-templated transcription"/>
    <property type="evidence" value="ECO:0007669"/>
    <property type="project" value="InterPro"/>
</dbReference>
<dbReference type="InterPro" id="IPR028325">
    <property type="entry name" value="VG_K_chnl"/>
</dbReference>
<evidence type="ECO:0000259" key="16">
    <source>
        <dbReference type="Pfam" id="PF02214"/>
    </source>
</evidence>
<dbReference type="InterPro" id="IPR003971">
    <property type="entry name" value="K_chnl_volt-dep_Kv5/Kv9"/>
</dbReference>